<reference evidence="2" key="1">
    <citation type="submission" date="2021-03" db="EMBL/GenBank/DDBJ databases">
        <title>Streptomyces poriferae sp. nov., a novel marine sponge-derived Actinobacteria species with anti-MRSA activity.</title>
        <authorList>
            <person name="Sandoval-Powers M."/>
            <person name="Kralova S."/>
            <person name="Nguyen G.-S."/>
            <person name="Fawwal D."/>
            <person name="Degnes K."/>
            <person name="Klinkenberg G."/>
            <person name="Sletta H."/>
            <person name="Wentzel A."/>
            <person name="Liles M.R."/>
        </authorList>
    </citation>
    <scope>NUCLEOTIDE SEQUENCE</scope>
    <source>
        <strain evidence="2">DSM 41794</strain>
    </source>
</reference>
<dbReference type="SUPFAM" id="SSF52091">
    <property type="entry name" value="SpoIIaa-like"/>
    <property type="match status" value="1"/>
</dbReference>
<organism evidence="2 3">
    <name type="scientific">Streptomyces beijiangensis</name>
    <dbReference type="NCBI Taxonomy" id="163361"/>
    <lineage>
        <taxon>Bacteria</taxon>
        <taxon>Bacillati</taxon>
        <taxon>Actinomycetota</taxon>
        <taxon>Actinomycetes</taxon>
        <taxon>Kitasatosporales</taxon>
        <taxon>Streptomycetaceae</taxon>
        <taxon>Streptomyces</taxon>
    </lineage>
</organism>
<dbReference type="EMBL" id="JAFLRJ010000081">
    <property type="protein sequence ID" value="MBO0511988.1"/>
    <property type="molecule type" value="Genomic_DNA"/>
</dbReference>
<feature type="domain" description="STAS" evidence="1">
    <location>
        <begin position="42"/>
        <end position="104"/>
    </location>
</feature>
<sequence length="130" mass="14006">MHGIRSWGYFVGVPHGADHSPGEPKRTTALLAVHALQDRPGVRAVGEISLTTLIAWEQLLEKIASEPSHAFFLDLAAVSFIDVAGASALAVTAQNLGAGRRIVVGRPPFELERLMGLFWPDLPTIEMVAQ</sequence>
<dbReference type="Gene3D" id="3.30.750.24">
    <property type="entry name" value="STAS domain"/>
    <property type="match status" value="1"/>
</dbReference>
<comment type="caution">
    <text evidence="2">The sequence shown here is derived from an EMBL/GenBank/DDBJ whole genome shotgun (WGS) entry which is preliminary data.</text>
</comment>
<accession>A0A939F5E9</accession>
<dbReference type="InterPro" id="IPR002645">
    <property type="entry name" value="STAS_dom"/>
</dbReference>
<dbReference type="PROSITE" id="PS50801">
    <property type="entry name" value="STAS"/>
    <property type="match status" value="1"/>
</dbReference>
<evidence type="ECO:0000313" key="3">
    <source>
        <dbReference type="Proteomes" id="UP000664167"/>
    </source>
</evidence>
<evidence type="ECO:0000259" key="1">
    <source>
        <dbReference type="PROSITE" id="PS50801"/>
    </source>
</evidence>
<dbReference type="Pfam" id="PF01740">
    <property type="entry name" value="STAS"/>
    <property type="match status" value="1"/>
</dbReference>
<proteinExistence type="predicted"/>
<dbReference type="Proteomes" id="UP000664167">
    <property type="component" value="Unassembled WGS sequence"/>
</dbReference>
<dbReference type="CDD" id="cd07043">
    <property type="entry name" value="STAS_anti-anti-sigma_factors"/>
    <property type="match status" value="1"/>
</dbReference>
<dbReference type="AlphaFoldDB" id="A0A939F5E9"/>
<protein>
    <submittedName>
        <fullName evidence="2">STAS domain-containing protein</fullName>
    </submittedName>
</protein>
<name>A0A939F5E9_9ACTN</name>
<keyword evidence="3" id="KW-1185">Reference proteome</keyword>
<gene>
    <name evidence="2" type="ORF">J0695_09200</name>
</gene>
<dbReference type="InterPro" id="IPR036513">
    <property type="entry name" value="STAS_dom_sf"/>
</dbReference>
<evidence type="ECO:0000313" key="2">
    <source>
        <dbReference type="EMBL" id="MBO0511988.1"/>
    </source>
</evidence>